<proteinExistence type="predicted"/>
<protein>
    <submittedName>
        <fullName evidence="2">Uncharacterized protein</fullName>
    </submittedName>
</protein>
<name>A0A5C1ANU1_9BACT</name>
<feature type="region of interest" description="Disordered" evidence="1">
    <location>
        <begin position="50"/>
        <end position="69"/>
    </location>
</feature>
<evidence type="ECO:0000313" key="2">
    <source>
        <dbReference type="EMBL" id="QEL18884.1"/>
    </source>
</evidence>
<sequence length="88" mass="9362">MLRLSRIVFQNTDETWAARILRGLHASSGGGHSTGAACSRSQIHYAMMHHPNRPATTTGTWPSNPAHAVPSGASLLATLDEDGWTPTA</sequence>
<accession>A0A5C1ANU1</accession>
<keyword evidence="3" id="KW-1185">Reference proteome</keyword>
<dbReference type="KEGG" id="lrs:PX52LOC_05927"/>
<feature type="compositionally biased region" description="Polar residues" evidence="1">
    <location>
        <begin position="54"/>
        <end position="63"/>
    </location>
</feature>
<dbReference type="Proteomes" id="UP000324974">
    <property type="component" value="Chromosome"/>
</dbReference>
<dbReference type="EMBL" id="CP042425">
    <property type="protein sequence ID" value="QEL18884.1"/>
    <property type="molecule type" value="Genomic_DNA"/>
</dbReference>
<reference evidence="3" key="1">
    <citation type="submission" date="2019-08" db="EMBL/GenBank/DDBJ databases">
        <title>Limnoglobus roseus gen. nov., sp. nov., a novel freshwater planctomycete with a giant genome from the family Gemmataceae.</title>
        <authorList>
            <person name="Kulichevskaya I.S."/>
            <person name="Naumoff D.G."/>
            <person name="Miroshnikov K."/>
            <person name="Ivanova A."/>
            <person name="Philippov D.A."/>
            <person name="Hakobyan A."/>
            <person name="Rijpstra I.C."/>
            <person name="Sinninghe Damste J.S."/>
            <person name="Liesack W."/>
            <person name="Dedysh S.N."/>
        </authorList>
    </citation>
    <scope>NUCLEOTIDE SEQUENCE [LARGE SCALE GENOMIC DNA]</scope>
    <source>
        <strain evidence="3">PX52</strain>
    </source>
</reference>
<organism evidence="2 3">
    <name type="scientific">Limnoglobus roseus</name>
    <dbReference type="NCBI Taxonomy" id="2598579"/>
    <lineage>
        <taxon>Bacteria</taxon>
        <taxon>Pseudomonadati</taxon>
        <taxon>Planctomycetota</taxon>
        <taxon>Planctomycetia</taxon>
        <taxon>Gemmatales</taxon>
        <taxon>Gemmataceae</taxon>
        <taxon>Limnoglobus</taxon>
    </lineage>
</organism>
<evidence type="ECO:0000256" key="1">
    <source>
        <dbReference type="SAM" id="MobiDB-lite"/>
    </source>
</evidence>
<dbReference type="AlphaFoldDB" id="A0A5C1ANU1"/>
<evidence type="ECO:0000313" key="3">
    <source>
        <dbReference type="Proteomes" id="UP000324974"/>
    </source>
</evidence>
<gene>
    <name evidence="2" type="ORF">PX52LOC_05927</name>
</gene>